<dbReference type="EMBL" id="MUPM01000203">
    <property type="protein sequence ID" value="OOQ32098.1"/>
    <property type="molecule type" value="Genomic_DNA"/>
</dbReference>
<reference evidence="1 2" key="1">
    <citation type="journal article" date="2017" name="Front. Cell. Infect. Microbiol.">
        <title>Whole Genome Sequence and Phylogenetic Analysis Show Helicobacter pylori Strains from Latin America Have Followed a Unique Evolution Pathway.</title>
        <authorList>
            <person name="Munoz-Ramirez Z.Y."/>
            <person name="Mendez-Tenorio A."/>
            <person name="Kato I."/>
            <person name="Bravo M.M."/>
            <person name="Rizzato C."/>
            <person name="Thorell K."/>
            <person name="Torres R.C."/>
            <person name="Aviles-Jimenez F."/>
            <person name="Camorlinga M."/>
            <person name="Canzian F."/>
            <person name="Torres J."/>
        </authorList>
    </citation>
    <scope>NUCLEOTIDE SEQUENCE [LARGE SCALE GENOMIC DNA]</scope>
    <source>
        <strain evidence="1 2">CM22347</strain>
    </source>
</reference>
<comment type="caution">
    <text evidence="1">The sequence shown here is derived from an EMBL/GenBank/DDBJ whole genome shotgun (WGS) entry which is preliminary data.</text>
</comment>
<proteinExistence type="predicted"/>
<organism evidence="1 2">
    <name type="scientific">Helicobacter pylori</name>
    <name type="common">Campylobacter pylori</name>
    <dbReference type="NCBI Taxonomy" id="210"/>
    <lineage>
        <taxon>Bacteria</taxon>
        <taxon>Pseudomonadati</taxon>
        <taxon>Campylobacterota</taxon>
        <taxon>Epsilonproteobacteria</taxon>
        <taxon>Campylobacterales</taxon>
        <taxon>Helicobacteraceae</taxon>
        <taxon>Helicobacter</taxon>
    </lineage>
</organism>
<name>A0A1V3ACM3_HELPX</name>
<protein>
    <submittedName>
        <fullName evidence="1">Transcriptional regulator</fullName>
    </submittedName>
</protein>
<sequence length="41" mass="4964">MIAWSFLKRGFVFVTPHFNRFYHQKSVLPCVVKVQRHAIFK</sequence>
<dbReference type="RefSeq" id="WP_001875485.1">
    <property type="nucleotide sequence ID" value="NZ_CP032024.1"/>
</dbReference>
<evidence type="ECO:0000313" key="2">
    <source>
        <dbReference type="Proteomes" id="UP000319468"/>
    </source>
</evidence>
<accession>A0A1V3ACM3</accession>
<gene>
    <name evidence="1" type="ORF">B0X69_05190</name>
</gene>
<evidence type="ECO:0000313" key="1">
    <source>
        <dbReference type="EMBL" id="OOQ32098.1"/>
    </source>
</evidence>
<dbReference type="Proteomes" id="UP000319468">
    <property type="component" value="Unassembled WGS sequence"/>
</dbReference>
<dbReference type="AlphaFoldDB" id="A0A1V3ACM3"/>